<dbReference type="PANTHER" id="PTHR46060:SF1">
    <property type="entry name" value="MARINER MOS1 TRANSPOSASE-LIKE PROTEIN"/>
    <property type="match status" value="1"/>
</dbReference>
<dbReference type="EMBL" id="JAKMXF010000363">
    <property type="protein sequence ID" value="KAI6646077.1"/>
    <property type="molecule type" value="Genomic_DNA"/>
</dbReference>
<dbReference type="PANTHER" id="PTHR46060">
    <property type="entry name" value="MARINER MOS1 TRANSPOSASE-LIKE PROTEIN"/>
    <property type="match status" value="1"/>
</dbReference>
<sequence length="127" mass="15014">MATVFWDREGIIHPHWLPEKTTINSDYYVDELKELRQAIKRERPHVSSKTMATIDDLGFECLPYPPYSPVLTPSDCWLFGKMKRPLRAKRFEDFKLLEYEIKHWEKGPLKNSIPLGWKSHQNDGNDV</sequence>
<protein>
    <submittedName>
        <fullName evidence="1">Mariner transposase</fullName>
    </submittedName>
</protein>
<dbReference type="Pfam" id="PF01359">
    <property type="entry name" value="Transposase_1"/>
    <property type="match status" value="1"/>
</dbReference>
<proteinExistence type="predicted"/>
<dbReference type="GO" id="GO:0003676">
    <property type="term" value="F:nucleic acid binding"/>
    <property type="evidence" value="ECO:0007669"/>
    <property type="project" value="InterPro"/>
</dbReference>
<dbReference type="InterPro" id="IPR036397">
    <property type="entry name" value="RNaseH_sf"/>
</dbReference>
<accession>A0AAV7JBJ7</accession>
<gene>
    <name evidence="1" type="ORF">LOD99_9525</name>
</gene>
<evidence type="ECO:0000313" key="2">
    <source>
        <dbReference type="Proteomes" id="UP001165289"/>
    </source>
</evidence>
<keyword evidence="2" id="KW-1185">Reference proteome</keyword>
<dbReference type="InterPro" id="IPR052709">
    <property type="entry name" value="Transposase-MT_Hybrid"/>
</dbReference>
<evidence type="ECO:0000313" key="1">
    <source>
        <dbReference type="EMBL" id="KAI6646077.1"/>
    </source>
</evidence>
<dbReference type="AlphaFoldDB" id="A0AAV7JBJ7"/>
<name>A0AAV7JBJ7_9METZ</name>
<comment type="caution">
    <text evidence="1">The sequence shown here is derived from an EMBL/GenBank/DDBJ whole genome shotgun (WGS) entry which is preliminary data.</text>
</comment>
<dbReference type="InterPro" id="IPR001888">
    <property type="entry name" value="Transposase_1"/>
</dbReference>
<dbReference type="Gene3D" id="3.30.420.10">
    <property type="entry name" value="Ribonuclease H-like superfamily/Ribonuclease H"/>
    <property type="match status" value="1"/>
</dbReference>
<dbReference type="Proteomes" id="UP001165289">
    <property type="component" value="Unassembled WGS sequence"/>
</dbReference>
<organism evidence="1 2">
    <name type="scientific">Oopsacas minuta</name>
    <dbReference type="NCBI Taxonomy" id="111878"/>
    <lineage>
        <taxon>Eukaryota</taxon>
        <taxon>Metazoa</taxon>
        <taxon>Porifera</taxon>
        <taxon>Hexactinellida</taxon>
        <taxon>Hexasterophora</taxon>
        <taxon>Lyssacinosida</taxon>
        <taxon>Leucopsacidae</taxon>
        <taxon>Oopsacas</taxon>
    </lineage>
</organism>
<reference evidence="1 2" key="1">
    <citation type="journal article" date="2023" name="BMC Biol.">
        <title>The compact genome of the sponge Oopsacas minuta (Hexactinellida) is lacking key metazoan core genes.</title>
        <authorList>
            <person name="Santini S."/>
            <person name="Schenkelaars Q."/>
            <person name="Jourda C."/>
            <person name="Duchesne M."/>
            <person name="Belahbib H."/>
            <person name="Rocher C."/>
            <person name="Selva M."/>
            <person name="Riesgo A."/>
            <person name="Vervoort M."/>
            <person name="Leys S.P."/>
            <person name="Kodjabachian L."/>
            <person name="Le Bivic A."/>
            <person name="Borchiellini C."/>
            <person name="Claverie J.M."/>
            <person name="Renard E."/>
        </authorList>
    </citation>
    <scope>NUCLEOTIDE SEQUENCE [LARGE SCALE GENOMIC DNA]</scope>
    <source>
        <strain evidence="1">SPO-2</strain>
    </source>
</reference>